<proteinExistence type="predicted"/>
<accession>A0A2I1KTB2</accession>
<dbReference type="PANTHER" id="PTHR35007">
    <property type="entry name" value="INTEGRAL MEMBRANE PROTEIN-RELATED"/>
    <property type="match status" value="1"/>
</dbReference>
<comment type="caution">
    <text evidence="8">The sequence shown here is derived from an EMBL/GenBank/DDBJ whole genome shotgun (WGS) entry which is preliminary data.</text>
</comment>
<keyword evidence="5 6" id="KW-0472">Membrane</keyword>
<evidence type="ECO:0000256" key="4">
    <source>
        <dbReference type="ARBA" id="ARBA00022989"/>
    </source>
</evidence>
<dbReference type="Gene3D" id="1.20.81.30">
    <property type="entry name" value="Type II secretion system (T2SS), domain F"/>
    <property type="match status" value="1"/>
</dbReference>
<organism evidence="8 9">
    <name type="scientific">Actinomyces urogenitalis</name>
    <dbReference type="NCBI Taxonomy" id="103621"/>
    <lineage>
        <taxon>Bacteria</taxon>
        <taxon>Bacillati</taxon>
        <taxon>Actinomycetota</taxon>
        <taxon>Actinomycetes</taxon>
        <taxon>Actinomycetales</taxon>
        <taxon>Actinomycetaceae</taxon>
        <taxon>Actinomyces</taxon>
    </lineage>
</organism>
<dbReference type="PANTHER" id="PTHR35007:SF2">
    <property type="entry name" value="PILUS ASSEMBLE PROTEIN"/>
    <property type="match status" value="1"/>
</dbReference>
<sequence length="291" mass="30504">MPSSRMSGAHLPLSLICAQRCLMHAMCRRPCRACQCARAPRLGCLFRRVSHWLGQVAASPSTRAGWALVLGLVMGVGVQAAALPWAATAAVCVASMVVVVLALRHGVEVRRRRQVESWPEAVDLLGAALSQGVGLPEALSGLAEAGPPALRPAFRAFALSYTLSGILDEALDRLDGELDDWVGEHLMALVRLAQETGTAGLATALHELSATLRVERASRRLMVSSLAWGARGSCLLAFVPWLVIGALHCSVVHLTPHASSTRQLLAGACLSGAAGILACVAGGLPQGARRP</sequence>
<keyword evidence="4 6" id="KW-1133">Transmembrane helix</keyword>
<dbReference type="AlphaFoldDB" id="A0A2I1KTB2"/>
<dbReference type="Proteomes" id="UP000234778">
    <property type="component" value="Unassembled WGS sequence"/>
</dbReference>
<evidence type="ECO:0000256" key="3">
    <source>
        <dbReference type="ARBA" id="ARBA00022692"/>
    </source>
</evidence>
<feature type="transmembrane region" description="Helical" evidence="6">
    <location>
        <begin position="82"/>
        <end position="103"/>
    </location>
</feature>
<evidence type="ECO:0000256" key="6">
    <source>
        <dbReference type="SAM" id="Phobius"/>
    </source>
</evidence>
<gene>
    <name evidence="8" type="ORF">CYJ26_05610</name>
</gene>
<evidence type="ECO:0000256" key="1">
    <source>
        <dbReference type="ARBA" id="ARBA00004651"/>
    </source>
</evidence>
<dbReference type="GO" id="GO:0005886">
    <property type="term" value="C:plasma membrane"/>
    <property type="evidence" value="ECO:0007669"/>
    <property type="project" value="UniProtKB-SubCell"/>
</dbReference>
<dbReference type="InterPro" id="IPR018076">
    <property type="entry name" value="T2SS_GspF_dom"/>
</dbReference>
<keyword evidence="2" id="KW-1003">Cell membrane</keyword>
<dbReference type="EMBL" id="PKHA01000004">
    <property type="protein sequence ID" value="PKY98861.1"/>
    <property type="molecule type" value="Genomic_DNA"/>
</dbReference>
<evidence type="ECO:0000313" key="8">
    <source>
        <dbReference type="EMBL" id="PKY98861.1"/>
    </source>
</evidence>
<comment type="subcellular location">
    <subcellularLocation>
        <location evidence="1">Cell membrane</location>
        <topology evidence="1">Multi-pass membrane protein</topology>
    </subcellularLocation>
</comment>
<dbReference type="Pfam" id="PF00482">
    <property type="entry name" value="T2SSF"/>
    <property type="match status" value="1"/>
</dbReference>
<keyword evidence="3 6" id="KW-0812">Transmembrane</keyword>
<name>A0A2I1KTB2_9ACTO</name>
<evidence type="ECO:0000313" key="9">
    <source>
        <dbReference type="Proteomes" id="UP000234778"/>
    </source>
</evidence>
<dbReference type="InterPro" id="IPR042094">
    <property type="entry name" value="T2SS_GspF_sf"/>
</dbReference>
<reference evidence="8 9" key="1">
    <citation type="submission" date="2017-12" db="EMBL/GenBank/DDBJ databases">
        <title>Phylogenetic diversity of female urinary microbiome.</title>
        <authorList>
            <person name="Thomas-White K."/>
            <person name="Wolfe A.J."/>
        </authorList>
    </citation>
    <scope>NUCLEOTIDE SEQUENCE [LARGE SCALE GENOMIC DNA]</scope>
    <source>
        <strain evidence="8 9">UMB0319</strain>
    </source>
</reference>
<feature type="domain" description="Type II secretion system protein GspF" evidence="7">
    <location>
        <begin position="122"/>
        <end position="246"/>
    </location>
</feature>
<feature type="transmembrane region" description="Helical" evidence="6">
    <location>
        <begin position="221"/>
        <end position="244"/>
    </location>
</feature>
<evidence type="ECO:0000259" key="7">
    <source>
        <dbReference type="Pfam" id="PF00482"/>
    </source>
</evidence>
<evidence type="ECO:0000256" key="5">
    <source>
        <dbReference type="ARBA" id="ARBA00023136"/>
    </source>
</evidence>
<feature type="transmembrane region" description="Helical" evidence="6">
    <location>
        <begin position="264"/>
        <end position="284"/>
    </location>
</feature>
<protein>
    <recommendedName>
        <fullName evidence="7">Type II secretion system protein GspF domain-containing protein</fullName>
    </recommendedName>
</protein>
<evidence type="ECO:0000256" key="2">
    <source>
        <dbReference type="ARBA" id="ARBA00022475"/>
    </source>
</evidence>